<evidence type="ECO:0000256" key="1">
    <source>
        <dbReference type="ARBA" id="ARBA00000085"/>
    </source>
</evidence>
<dbReference type="PANTHER" id="PTHR34220:SF11">
    <property type="entry name" value="SENSOR PROTEIN KINASE HPTS"/>
    <property type="match status" value="1"/>
</dbReference>
<feature type="transmembrane region" description="Helical" evidence="14">
    <location>
        <begin position="20"/>
        <end position="39"/>
    </location>
</feature>
<protein>
    <recommendedName>
        <fullName evidence="3">histidine kinase</fullName>
        <ecNumber evidence="3">2.7.13.3</ecNumber>
    </recommendedName>
</protein>
<dbReference type="SMART" id="SM00304">
    <property type="entry name" value="HAMP"/>
    <property type="match status" value="1"/>
</dbReference>
<evidence type="ECO:0000256" key="12">
    <source>
        <dbReference type="ARBA" id="ARBA00023012"/>
    </source>
</evidence>
<evidence type="ECO:0000256" key="7">
    <source>
        <dbReference type="ARBA" id="ARBA00022692"/>
    </source>
</evidence>
<accession>A0ABX0F7Y0</accession>
<keyword evidence="6" id="KW-0808">Transferase</keyword>
<keyword evidence="9 17" id="KW-0418">Kinase</keyword>
<keyword evidence="12" id="KW-0902">Two-component regulatory system</keyword>
<keyword evidence="8" id="KW-0547">Nucleotide-binding</keyword>
<keyword evidence="4" id="KW-1003">Cell membrane</keyword>
<dbReference type="Pfam" id="PF02518">
    <property type="entry name" value="HATPase_c"/>
    <property type="match status" value="1"/>
</dbReference>
<evidence type="ECO:0000259" key="16">
    <source>
        <dbReference type="PROSITE" id="PS50885"/>
    </source>
</evidence>
<dbReference type="SUPFAM" id="SSF158472">
    <property type="entry name" value="HAMP domain-like"/>
    <property type="match status" value="1"/>
</dbReference>
<keyword evidence="7 14" id="KW-0812">Transmembrane</keyword>
<evidence type="ECO:0000256" key="5">
    <source>
        <dbReference type="ARBA" id="ARBA00022553"/>
    </source>
</evidence>
<dbReference type="InterPro" id="IPR036890">
    <property type="entry name" value="HATPase_C_sf"/>
</dbReference>
<evidence type="ECO:0000256" key="4">
    <source>
        <dbReference type="ARBA" id="ARBA00022475"/>
    </source>
</evidence>
<evidence type="ECO:0000313" key="18">
    <source>
        <dbReference type="Proteomes" id="UP000800303"/>
    </source>
</evidence>
<evidence type="ECO:0000256" key="13">
    <source>
        <dbReference type="ARBA" id="ARBA00023136"/>
    </source>
</evidence>
<dbReference type="Gene3D" id="3.30.565.10">
    <property type="entry name" value="Histidine kinase-like ATPase, C-terminal domain"/>
    <property type="match status" value="1"/>
</dbReference>
<dbReference type="Proteomes" id="UP000800303">
    <property type="component" value="Unassembled WGS sequence"/>
</dbReference>
<dbReference type="PANTHER" id="PTHR34220">
    <property type="entry name" value="SENSOR HISTIDINE KINASE YPDA"/>
    <property type="match status" value="1"/>
</dbReference>
<feature type="transmembrane region" description="Helical" evidence="14">
    <location>
        <begin position="303"/>
        <end position="322"/>
    </location>
</feature>
<dbReference type="CDD" id="cd06225">
    <property type="entry name" value="HAMP"/>
    <property type="match status" value="1"/>
</dbReference>
<keyword evidence="11 14" id="KW-1133">Transmembrane helix</keyword>
<evidence type="ECO:0000313" key="17">
    <source>
        <dbReference type="EMBL" id="NGZ77076.1"/>
    </source>
</evidence>
<gene>
    <name evidence="17" type="ORF">GYN08_17355</name>
</gene>
<organism evidence="17 18">
    <name type="scientific">Saccharibacillus alkalitolerans</name>
    <dbReference type="NCBI Taxonomy" id="2705290"/>
    <lineage>
        <taxon>Bacteria</taxon>
        <taxon>Bacillati</taxon>
        <taxon>Bacillota</taxon>
        <taxon>Bacilli</taxon>
        <taxon>Bacillales</taxon>
        <taxon>Paenibacillaceae</taxon>
        <taxon>Saccharibacillus</taxon>
    </lineage>
</organism>
<dbReference type="SUPFAM" id="SSF55874">
    <property type="entry name" value="ATPase domain of HSP90 chaperone/DNA topoisomerase II/histidine kinase"/>
    <property type="match status" value="1"/>
</dbReference>
<keyword evidence="5" id="KW-0597">Phosphoprotein</keyword>
<reference evidence="17 18" key="1">
    <citation type="submission" date="2020-01" db="EMBL/GenBank/DDBJ databases">
        <title>Polyphasic characterisation and genomic insights into a novel alkali tolerant bacterium VR-M41.</title>
        <authorList>
            <person name="Vemuluri V.R."/>
        </authorList>
    </citation>
    <scope>NUCLEOTIDE SEQUENCE [LARGE SCALE GENOMIC DNA]</scope>
    <source>
        <strain evidence="17 18">VR-M41</strain>
    </source>
</reference>
<comment type="caution">
    <text evidence="17">The sequence shown here is derived from an EMBL/GenBank/DDBJ whole genome shotgun (WGS) entry which is preliminary data.</text>
</comment>
<evidence type="ECO:0000259" key="15">
    <source>
        <dbReference type="PROSITE" id="PS50109"/>
    </source>
</evidence>
<sequence length="604" mass="68130">MRRLTKPLTQKINTIYGRLFPIFLFSLLGLLLIVSLVYYQRATDQVREQVGALAEKNMSQTVALFEQLLDGYDSVTKTLGSNGELMRLLSRSYPSDVSSARIQSERRITDILGAIFYSRSDIVGIHMLTDEGKVYSFARSMGAAVQSYPDKPWFAELKRSEGDIRWLGVYPKSLMSGWTDRPVFAFGRQVFELEGLKSVGYVLIEVEADAITSAVSNASLGQNTQVAIRDGSEHDIIRTGSEAEAWQSVPEDWPGLLKAGEIRAYEGGDWLLTAAQVEKTGWTILRAAPQSDLKLELRETQQFLMTVIIALIFAATLLSTVVSRSFSLPFKRLVQQMKQVESGNFKGQVHIQSYEEINVLVGSFNRMVREMDGLIEGIRQASISEKNAQLQALQSQVNPHFLFNTLDMIYWMLDEREDDRLEGVILALSKMFRYSSDWEEGARVRLRLELEQLKSYLTIIETRLGRRVLTQIDVEERWLDAPVPKMILQPIVENAVKYGLEPLREGGTLRIYSEAEEDRLHIIVEDNGAGMDAATLRRLEILLDYPPAAERHIEGGRIGIGLLNVQRRLRLMYGEAYGLTIHSIPGSGTKVRVTFPIPGEEDLA</sequence>
<keyword evidence="13 14" id="KW-0472">Membrane</keyword>
<dbReference type="InterPro" id="IPR005467">
    <property type="entry name" value="His_kinase_dom"/>
</dbReference>
<dbReference type="SMART" id="SM00387">
    <property type="entry name" value="HATPase_c"/>
    <property type="match status" value="1"/>
</dbReference>
<dbReference type="EMBL" id="JAAFGS010000006">
    <property type="protein sequence ID" value="NGZ77076.1"/>
    <property type="molecule type" value="Genomic_DNA"/>
</dbReference>
<dbReference type="Gene3D" id="6.10.340.10">
    <property type="match status" value="1"/>
</dbReference>
<dbReference type="InterPro" id="IPR050640">
    <property type="entry name" value="Bact_2-comp_sensor_kinase"/>
</dbReference>
<dbReference type="PROSITE" id="PS50885">
    <property type="entry name" value="HAMP"/>
    <property type="match status" value="1"/>
</dbReference>
<evidence type="ECO:0000256" key="6">
    <source>
        <dbReference type="ARBA" id="ARBA00022679"/>
    </source>
</evidence>
<keyword evidence="10" id="KW-0067">ATP-binding</keyword>
<feature type="domain" description="Histidine kinase" evidence="15">
    <location>
        <begin position="487"/>
        <end position="599"/>
    </location>
</feature>
<dbReference type="GO" id="GO:0016301">
    <property type="term" value="F:kinase activity"/>
    <property type="evidence" value="ECO:0007669"/>
    <property type="project" value="UniProtKB-KW"/>
</dbReference>
<evidence type="ECO:0000256" key="9">
    <source>
        <dbReference type="ARBA" id="ARBA00022777"/>
    </source>
</evidence>
<name>A0ABX0F7Y0_9BACL</name>
<dbReference type="InterPro" id="IPR003660">
    <property type="entry name" value="HAMP_dom"/>
</dbReference>
<evidence type="ECO:0000256" key="2">
    <source>
        <dbReference type="ARBA" id="ARBA00004651"/>
    </source>
</evidence>
<proteinExistence type="predicted"/>
<dbReference type="InterPro" id="IPR010559">
    <property type="entry name" value="Sig_transdc_His_kin_internal"/>
</dbReference>
<dbReference type="PROSITE" id="PS50109">
    <property type="entry name" value="HIS_KIN"/>
    <property type="match status" value="1"/>
</dbReference>
<feature type="domain" description="HAMP" evidence="16">
    <location>
        <begin position="324"/>
        <end position="376"/>
    </location>
</feature>
<comment type="subcellular location">
    <subcellularLocation>
        <location evidence="2">Cell membrane</location>
        <topology evidence="2">Multi-pass membrane protein</topology>
    </subcellularLocation>
</comment>
<evidence type="ECO:0000256" key="11">
    <source>
        <dbReference type="ARBA" id="ARBA00022989"/>
    </source>
</evidence>
<evidence type="ECO:0000256" key="3">
    <source>
        <dbReference type="ARBA" id="ARBA00012438"/>
    </source>
</evidence>
<dbReference type="EC" id="2.7.13.3" evidence="3"/>
<dbReference type="Pfam" id="PF06580">
    <property type="entry name" value="His_kinase"/>
    <property type="match status" value="1"/>
</dbReference>
<dbReference type="RefSeq" id="WP_166276787.1">
    <property type="nucleotide sequence ID" value="NZ_JAAFGS010000006.1"/>
</dbReference>
<keyword evidence="18" id="KW-1185">Reference proteome</keyword>
<evidence type="ECO:0000256" key="10">
    <source>
        <dbReference type="ARBA" id="ARBA00022840"/>
    </source>
</evidence>
<evidence type="ECO:0000256" key="14">
    <source>
        <dbReference type="SAM" id="Phobius"/>
    </source>
</evidence>
<evidence type="ECO:0000256" key="8">
    <source>
        <dbReference type="ARBA" id="ARBA00022741"/>
    </source>
</evidence>
<comment type="catalytic activity">
    <reaction evidence="1">
        <text>ATP + protein L-histidine = ADP + protein N-phospho-L-histidine.</text>
        <dbReference type="EC" id="2.7.13.3"/>
    </reaction>
</comment>
<dbReference type="InterPro" id="IPR003594">
    <property type="entry name" value="HATPase_dom"/>
</dbReference>
<dbReference type="Pfam" id="PF00672">
    <property type="entry name" value="HAMP"/>
    <property type="match status" value="1"/>
</dbReference>